<evidence type="ECO:0000313" key="3">
    <source>
        <dbReference type="EMBL" id="KKR51034.1"/>
    </source>
</evidence>
<comment type="caution">
    <text evidence="3">The sequence shown here is derived from an EMBL/GenBank/DDBJ whole genome shotgun (WGS) entry which is preliminary data.</text>
</comment>
<gene>
    <name evidence="3" type="ORF">UT84_C0003G0029</name>
</gene>
<accession>A0A0G0RE93</accession>
<evidence type="ECO:0000256" key="1">
    <source>
        <dbReference type="ARBA" id="ARBA00006817"/>
    </source>
</evidence>
<dbReference type="Proteomes" id="UP000034531">
    <property type="component" value="Unassembled WGS sequence"/>
</dbReference>
<organism evidence="3 4">
    <name type="scientific">Candidatus Curtissbacteria bacterium GW2011_GWA1_40_16</name>
    <dbReference type="NCBI Taxonomy" id="1618405"/>
    <lineage>
        <taxon>Bacteria</taxon>
        <taxon>Candidatus Curtissiibacteriota</taxon>
    </lineage>
</organism>
<dbReference type="CDD" id="cd07814">
    <property type="entry name" value="SRPBCC_CalC_Aha1-like"/>
    <property type="match status" value="1"/>
</dbReference>
<dbReference type="InterPro" id="IPR013538">
    <property type="entry name" value="ASHA1/2-like_C"/>
</dbReference>
<dbReference type="Gene3D" id="3.30.530.20">
    <property type="match status" value="1"/>
</dbReference>
<name>A0A0G0RE93_9BACT</name>
<feature type="domain" description="Activator of Hsp90 ATPase homologue 1/2-like C-terminal" evidence="2">
    <location>
        <begin position="15"/>
        <end position="168"/>
    </location>
</feature>
<dbReference type="SUPFAM" id="SSF55961">
    <property type="entry name" value="Bet v1-like"/>
    <property type="match status" value="1"/>
</dbReference>
<proteinExistence type="inferred from homology"/>
<dbReference type="Pfam" id="PF08327">
    <property type="entry name" value="AHSA1"/>
    <property type="match status" value="1"/>
</dbReference>
<sequence length="172" mass="19902">MTDDNKKIVIERVFDAPKEQVWDAWTNPEKVERWWGPEGFWAPSIRMDFRVGGKYIFCMHGPKGSEFDRDMYSGGIYKKIVPHEKLVVTDYFSDEKGNKITPQEAGLEQPGFPEEQEVTVRFRDAGDGKTKLTIEYPKPENEEQFEAMKNSGMKDGWASTLEKLTRSLEEVN</sequence>
<evidence type="ECO:0000259" key="2">
    <source>
        <dbReference type="Pfam" id="PF08327"/>
    </source>
</evidence>
<evidence type="ECO:0000313" key="4">
    <source>
        <dbReference type="Proteomes" id="UP000034531"/>
    </source>
</evidence>
<comment type="similarity">
    <text evidence="1">Belongs to the AHA1 family.</text>
</comment>
<dbReference type="AlphaFoldDB" id="A0A0G0RE93"/>
<protein>
    <recommendedName>
        <fullName evidence="2">Activator of Hsp90 ATPase homologue 1/2-like C-terminal domain-containing protein</fullName>
    </recommendedName>
</protein>
<dbReference type="EMBL" id="LBYI01000003">
    <property type="protein sequence ID" value="KKR51034.1"/>
    <property type="molecule type" value="Genomic_DNA"/>
</dbReference>
<dbReference type="InterPro" id="IPR023393">
    <property type="entry name" value="START-like_dom_sf"/>
</dbReference>
<reference evidence="3 4" key="1">
    <citation type="journal article" date="2015" name="Nature">
        <title>rRNA introns, odd ribosomes, and small enigmatic genomes across a large radiation of phyla.</title>
        <authorList>
            <person name="Brown C.T."/>
            <person name="Hug L.A."/>
            <person name="Thomas B.C."/>
            <person name="Sharon I."/>
            <person name="Castelle C.J."/>
            <person name="Singh A."/>
            <person name="Wilkins M.J."/>
            <person name="Williams K.H."/>
            <person name="Banfield J.F."/>
        </authorList>
    </citation>
    <scope>NUCLEOTIDE SEQUENCE [LARGE SCALE GENOMIC DNA]</scope>
</reference>